<accession>A0A1H2DND9</accession>
<dbReference type="CDD" id="cd03789">
    <property type="entry name" value="GT9_LPS_heptosyltransferase"/>
    <property type="match status" value="1"/>
</dbReference>
<evidence type="ECO:0000313" key="4">
    <source>
        <dbReference type="Proteomes" id="UP000199608"/>
    </source>
</evidence>
<evidence type="ECO:0000256" key="2">
    <source>
        <dbReference type="ARBA" id="ARBA00022679"/>
    </source>
</evidence>
<dbReference type="GO" id="GO:0009244">
    <property type="term" value="P:lipopolysaccharide core region biosynthetic process"/>
    <property type="evidence" value="ECO:0007669"/>
    <property type="project" value="TreeGrafter"/>
</dbReference>
<dbReference type="EMBL" id="FNLL01000001">
    <property type="protein sequence ID" value="SDT84244.1"/>
    <property type="molecule type" value="Genomic_DNA"/>
</dbReference>
<dbReference type="PANTHER" id="PTHR30160">
    <property type="entry name" value="TETRAACYLDISACCHARIDE 4'-KINASE-RELATED"/>
    <property type="match status" value="1"/>
</dbReference>
<organism evidence="3 4">
    <name type="scientific">Desulfobacula phenolica</name>
    <dbReference type="NCBI Taxonomy" id="90732"/>
    <lineage>
        <taxon>Bacteria</taxon>
        <taxon>Pseudomonadati</taxon>
        <taxon>Thermodesulfobacteriota</taxon>
        <taxon>Desulfobacteria</taxon>
        <taxon>Desulfobacterales</taxon>
        <taxon>Desulfobacteraceae</taxon>
        <taxon>Desulfobacula</taxon>
    </lineage>
</organism>
<keyword evidence="2 3" id="KW-0808">Transferase</keyword>
<evidence type="ECO:0000256" key="1">
    <source>
        <dbReference type="ARBA" id="ARBA00022676"/>
    </source>
</evidence>
<keyword evidence="1" id="KW-0328">Glycosyltransferase</keyword>
<dbReference type="InterPro" id="IPR002201">
    <property type="entry name" value="Glyco_trans_9"/>
</dbReference>
<protein>
    <submittedName>
        <fullName evidence="3">Heptosyltransferase-2</fullName>
    </submittedName>
</protein>
<dbReference type="GO" id="GO:0005829">
    <property type="term" value="C:cytosol"/>
    <property type="evidence" value="ECO:0007669"/>
    <property type="project" value="TreeGrafter"/>
</dbReference>
<dbReference type="InterPro" id="IPR051199">
    <property type="entry name" value="LPS_LOS_Heptosyltrfase"/>
</dbReference>
<name>A0A1H2DND9_9BACT</name>
<evidence type="ECO:0000313" key="3">
    <source>
        <dbReference type="EMBL" id="SDT84244.1"/>
    </source>
</evidence>
<dbReference type="GO" id="GO:0008713">
    <property type="term" value="F:ADP-heptose-lipopolysaccharide heptosyltransferase activity"/>
    <property type="evidence" value="ECO:0007669"/>
    <property type="project" value="TreeGrafter"/>
</dbReference>
<dbReference type="AlphaFoldDB" id="A0A1H2DND9"/>
<dbReference type="SUPFAM" id="SSF53756">
    <property type="entry name" value="UDP-Glycosyltransferase/glycogen phosphorylase"/>
    <property type="match status" value="1"/>
</dbReference>
<dbReference type="RefSeq" id="WP_092229507.1">
    <property type="nucleotide sequence ID" value="NZ_FNLL01000001.1"/>
</dbReference>
<dbReference type="PANTHER" id="PTHR30160:SF1">
    <property type="entry name" value="LIPOPOLYSACCHARIDE 1,2-N-ACETYLGLUCOSAMINETRANSFERASE-RELATED"/>
    <property type="match status" value="1"/>
</dbReference>
<keyword evidence="4" id="KW-1185">Reference proteome</keyword>
<proteinExistence type="predicted"/>
<gene>
    <name evidence="3" type="ORF">SAMN04487931_101171</name>
</gene>
<dbReference type="Gene3D" id="3.40.50.2000">
    <property type="entry name" value="Glycogen Phosphorylase B"/>
    <property type="match status" value="2"/>
</dbReference>
<dbReference type="Proteomes" id="UP000199608">
    <property type="component" value="Unassembled WGS sequence"/>
</dbReference>
<sequence>MKILLVQLSFLGDMILSTPVISGLKKLHPKAGLTVMTTPLAAALVENNPLVDRVITFDKRGREKSLSGMIEKARQLRAEGFDRVYSLHRSYRTSILLSLARIPIRIGFKDAKLSFLYTKQRQKKVEGHSATRNLSLLFDELPETEFDKNLRLFTSGYENLSKTAKETFPLAEEIIIMAPGSAWKTKQWHWQGYLDVARHFAQSGKKIVLIGGPADKSVCAKINDQNDFLDYSGRLSLSDTLYIMKYSTLLICNDSMALHMASAFKIPTVAVFCATSPEFGFGPWQNPQSTVVQDDTLDCKPCRRHGSNRCPNGTEACMKINAKKVINACARFI</sequence>
<dbReference type="Pfam" id="PF01075">
    <property type="entry name" value="Glyco_transf_9"/>
    <property type="match status" value="1"/>
</dbReference>
<reference evidence="4" key="1">
    <citation type="submission" date="2016-10" db="EMBL/GenBank/DDBJ databases">
        <authorList>
            <person name="Varghese N."/>
            <person name="Submissions S."/>
        </authorList>
    </citation>
    <scope>NUCLEOTIDE SEQUENCE [LARGE SCALE GENOMIC DNA]</scope>
    <source>
        <strain evidence="4">DSM 3384</strain>
    </source>
</reference>